<protein>
    <submittedName>
        <fullName evidence="2">Uncharacterized protein</fullName>
    </submittedName>
</protein>
<proteinExistence type="predicted"/>
<keyword evidence="1" id="KW-1133">Transmembrane helix</keyword>
<sequence length="70" mass="6837">MSSGLVGVSSAKLQHQGTQGAAGMAQGWVVHALFALAGVGAVCRVYGLRGAAAAASREPVGSVAVPFAEV</sequence>
<dbReference type="Proteomes" id="UP000655443">
    <property type="component" value="Unassembled WGS sequence"/>
</dbReference>
<gene>
    <name evidence="2" type="ORF">GCM10010339_82970</name>
</gene>
<evidence type="ECO:0000313" key="3">
    <source>
        <dbReference type="Proteomes" id="UP000655443"/>
    </source>
</evidence>
<comment type="caution">
    <text evidence="2">The sequence shown here is derived from an EMBL/GenBank/DDBJ whole genome shotgun (WGS) entry which is preliminary data.</text>
</comment>
<accession>A0A918YS23</accession>
<evidence type="ECO:0000256" key="1">
    <source>
        <dbReference type="SAM" id="Phobius"/>
    </source>
</evidence>
<name>A0A918YS23_9ACTN</name>
<dbReference type="EMBL" id="BMVG01000046">
    <property type="protein sequence ID" value="GHE13978.1"/>
    <property type="molecule type" value="Genomic_DNA"/>
</dbReference>
<evidence type="ECO:0000313" key="2">
    <source>
        <dbReference type="EMBL" id="GHE13978.1"/>
    </source>
</evidence>
<reference evidence="2" key="1">
    <citation type="journal article" date="2014" name="Int. J. Syst. Evol. Microbiol.">
        <title>Complete genome sequence of Corynebacterium casei LMG S-19264T (=DSM 44701T), isolated from a smear-ripened cheese.</title>
        <authorList>
            <consortium name="US DOE Joint Genome Institute (JGI-PGF)"/>
            <person name="Walter F."/>
            <person name="Albersmeier A."/>
            <person name="Kalinowski J."/>
            <person name="Ruckert C."/>
        </authorList>
    </citation>
    <scope>NUCLEOTIDE SEQUENCE</scope>
    <source>
        <strain evidence="2">JCM 4714</strain>
    </source>
</reference>
<dbReference type="AlphaFoldDB" id="A0A918YS23"/>
<reference evidence="2" key="2">
    <citation type="submission" date="2020-09" db="EMBL/GenBank/DDBJ databases">
        <authorList>
            <person name="Sun Q."/>
            <person name="Ohkuma M."/>
        </authorList>
    </citation>
    <scope>NUCLEOTIDE SEQUENCE</scope>
    <source>
        <strain evidence="2">JCM 4714</strain>
    </source>
</reference>
<feature type="transmembrane region" description="Helical" evidence="1">
    <location>
        <begin position="28"/>
        <end position="47"/>
    </location>
</feature>
<keyword evidence="3" id="KW-1185">Reference proteome</keyword>
<keyword evidence="1" id="KW-0472">Membrane</keyword>
<keyword evidence="1" id="KW-0812">Transmembrane</keyword>
<organism evidence="2 3">
    <name type="scientific">Streptomyces alanosinicus</name>
    <dbReference type="NCBI Taxonomy" id="68171"/>
    <lineage>
        <taxon>Bacteria</taxon>
        <taxon>Bacillati</taxon>
        <taxon>Actinomycetota</taxon>
        <taxon>Actinomycetes</taxon>
        <taxon>Kitasatosporales</taxon>
        <taxon>Streptomycetaceae</taxon>
        <taxon>Streptomyces</taxon>
    </lineage>
</organism>